<name>A0A7R8WR26_9CRUS</name>
<dbReference type="AlphaFoldDB" id="A0A7R8WR26"/>
<feature type="compositionally biased region" description="Polar residues" evidence="1">
    <location>
        <begin position="149"/>
        <end position="159"/>
    </location>
</feature>
<feature type="compositionally biased region" description="Basic and acidic residues" evidence="1">
    <location>
        <begin position="164"/>
        <end position="275"/>
    </location>
</feature>
<feature type="region of interest" description="Disordered" evidence="1">
    <location>
        <begin position="1"/>
        <end position="121"/>
    </location>
</feature>
<feature type="region of interest" description="Disordered" evidence="1">
    <location>
        <begin position="149"/>
        <end position="275"/>
    </location>
</feature>
<reference evidence="2" key="1">
    <citation type="submission" date="2020-11" db="EMBL/GenBank/DDBJ databases">
        <authorList>
            <person name="Tran Van P."/>
        </authorList>
    </citation>
    <scope>NUCLEOTIDE SEQUENCE</scope>
</reference>
<sequence>MDSDRTPTNVRGVIEPPLLSSIKASGEPQQASTGTKRTRTPRGEPSTPKGTGLASGLVNTPGTYIVKKGTGKRGRNGTPAPVGTPSRQEPVAKKLKAGPENKHVFEPEEQKGWTPSKARKPQVVLTRAQMAPTNIASGFSFLPMGNVTTGLSTSKSSPALTRKILQDKENKAMKRKEALVEARKREVQKKNAERQKRAERLRKEHEEIQKRKAEEQIRLQKEEEQKRKQEAELKRKQEEAKKAAEEKEAEKRKLEGERGFEKEDLKKKMEERKKVKEVRKAAEERRRNKEAAAKEELAKQKKAVLSKIPCYIPENNSVDVKNMKCPKNSDDEFRVDKRLHPPWCQNKDWLKHQKHEIHPKYGDLLFKLQDPQQIVKEVDLIEIFGYKERFAHPRTSGWTEPPRVGLDYSFTGDTFLPHPPYMNRSKNATVNSTWNNTTQGNRTYTAKNLDFN</sequence>
<evidence type="ECO:0000313" key="2">
    <source>
        <dbReference type="EMBL" id="CAD7233431.1"/>
    </source>
</evidence>
<evidence type="ECO:0000256" key="1">
    <source>
        <dbReference type="SAM" id="MobiDB-lite"/>
    </source>
</evidence>
<feature type="compositionally biased region" description="Basic and acidic residues" evidence="1">
    <location>
        <begin position="97"/>
        <end position="111"/>
    </location>
</feature>
<organism evidence="2">
    <name type="scientific">Cyprideis torosa</name>
    <dbReference type="NCBI Taxonomy" id="163714"/>
    <lineage>
        <taxon>Eukaryota</taxon>
        <taxon>Metazoa</taxon>
        <taxon>Ecdysozoa</taxon>
        <taxon>Arthropoda</taxon>
        <taxon>Crustacea</taxon>
        <taxon>Oligostraca</taxon>
        <taxon>Ostracoda</taxon>
        <taxon>Podocopa</taxon>
        <taxon>Podocopida</taxon>
        <taxon>Cytherocopina</taxon>
        <taxon>Cytheroidea</taxon>
        <taxon>Cytherideidae</taxon>
        <taxon>Cyprideis</taxon>
    </lineage>
</organism>
<protein>
    <submittedName>
        <fullName evidence="2">Uncharacterized protein</fullName>
    </submittedName>
</protein>
<accession>A0A7R8WR26</accession>
<proteinExistence type="predicted"/>
<dbReference type="EMBL" id="OB666251">
    <property type="protein sequence ID" value="CAD7233431.1"/>
    <property type="molecule type" value="Genomic_DNA"/>
</dbReference>
<gene>
    <name evidence="2" type="ORF">CTOB1V02_LOCUS11253</name>
</gene>